<dbReference type="PROSITE" id="PS50801">
    <property type="entry name" value="STAS"/>
    <property type="match status" value="1"/>
</dbReference>
<keyword evidence="4" id="KW-1185">Reference proteome</keyword>
<dbReference type="Pfam" id="PF01740">
    <property type="entry name" value="STAS"/>
    <property type="match status" value="1"/>
</dbReference>
<evidence type="ECO:0000256" key="1">
    <source>
        <dbReference type="ARBA" id="ARBA00022553"/>
    </source>
</evidence>
<dbReference type="Gene3D" id="3.30.750.24">
    <property type="entry name" value="STAS domain"/>
    <property type="match status" value="1"/>
</dbReference>
<dbReference type="Proteomes" id="UP000297975">
    <property type="component" value="Unassembled WGS sequence"/>
</dbReference>
<dbReference type="PANTHER" id="PTHR33745:SF3">
    <property type="entry name" value="RSBT CO-ANTAGONIST PROTEIN RSBRC"/>
    <property type="match status" value="1"/>
</dbReference>
<evidence type="ECO:0000313" key="3">
    <source>
        <dbReference type="EMBL" id="TFB14591.1"/>
    </source>
</evidence>
<dbReference type="InterPro" id="IPR036513">
    <property type="entry name" value="STAS_dom_sf"/>
</dbReference>
<protein>
    <submittedName>
        <fullName evidence="3">STAS domain-containing protein</fullName>
    </submittedName>
</protein>
<proteinExistence type="predicted"/>
<feature type="domain" description="STAS" evidence="2">
    <location>
        <begin position="159"/>
        <end position="270"/>
    </location>
</feature>
<dbReference type="CDD" id="cd07041">
    <property type="entry name" value="STAS_RsbR_RsbS_like"/>
    <property type="match status" value="1"/>
</dbReference>
<evidence type="ECO:0000259" key="2">
    <source>
        <dbReference type="PROSITE" id="PS50801"/>
    </source>
</evidence>
<keyword evidence="1" id="KW-0597">Phosphoprotein</keyword>
<dbReference type="OrthoDB" id="9800154at2"/>
<sequence length="274" mass="30622">MSENTLTVKQEIELMGKKLEEKKYDIATLLAADPESIDDEQAQEIRAQLAGFFADACLFGVEGQIEKMSEWGMNTGKFAIERGTELNTTLERVSNLRLIIWGEVEKIAKENDFSIESIFELIRRLDPVLDEGIYSFTTAFIENYKTKIQESHDNFLVLSAPVVPLMQGSAVLPVVGNVDTERAEILLDTALKEANNQDLNNLFIDLSGVPVIDTMVASHIYNIVESMELVGTHAILVGIRPEVAQTMVNLGLHFKNIETHSTLNQALVKHKVFE</sequence>
<dbReference type="RefSeq" id="WP_134340957.1">
    <property type="nucleotide sequence ID" value="NZ_SOPW01000016.1"/>
</dbReference>
<evidence type="ECO:0000313" key="4">
    <source>
        <dbReference type="Proteomes" id="UP000297975"/>
    </source>
</evidence>
<name>A0A4Y8IH00_9BACI</name>
<comment type="caution">
    <text evidence="3">The sequence shown here is derived from an EMBL/GenBank/DDBJ whole genome shotgun (WGS) entry which is preliminary data.</text>
</comment>
<accession>A0A4Y8IH00</accession>
<dbReference type="InterPro" id="IPR002645">
    <property type="entry name" value="STAS_dom"/>
</dbReference>
<dbReference type="SUPFAM" id="SSF52091">
    <property type="entry name" value="SpoIIaa-like"/>
    <property type="match status" value="1"/>
</dbReference>
<dbReference type="AlphaFoldDB" id="A0A4Y8IH00"/>
<reference evidence="3 4" key="1">
    <citation type="submission" date="2019-03" db="EMBL/GenBank/DDBJ databases">
        <authorList>
            <person name="He R.-H."/>
        </authorList>
    </citation>
    <scope>NUCLEOTIDE SEQUENCE [LARGE SCALE GENOMIC DNA]</scope>
    <source>
        <strain evidence="4">SH 714</strain>
    </source>
</reference>
<dbReference type="EMBL" id="SOPW01000016">
    <property type="protein sequence ID" value="TFB14591.1"/>
    <property type="molecule type" value="Genomic_DNA"/>
</dbReference>
<dbReference type="PANTHER" id="PTHR33745">
    <property type="entry name" value="RSBT ANTAGONIST PROTEIN RSBS-RELATED"/>
    <property type="match status" value="1"/>
</dbReference>
<dbReference type="InterPro" id="IPR051932">
    <property type="entry name" value="Bact_StressResp_Reg"/>
</dbReference>
<gene>
    <name evidence="3" type="ORF">E3U55_13245</name>
</gene>
<organism evidence="3 4">
    <name type="scientific">Filobacillus milosensis</name>
    <dbReference type="NCBI Taxonomy" id="94137"/>
    <lineage>
        <taxon>Bacteria</taxon>
        <taxon>Bacillati</taxon>
        <taxon>Bacillota</taxon>
        <taxon>Bacilli</taxon>
        <taxon>Bacillales</taxon>
        <taxon>Bacillaceae</taxon>
        <taxon>Filobacillus</taxon>
    </lineage>
</organism>